<dbReference type="GO" id="GO:0042803">
    <property type="term" value="F:protein homodimerization activity"/>
    <property type="evidence" value="ECO:0007669"/>
    <property type="project" value="InterPro"/>
</dbReference>
<gene>
    <name evidence="10" type="primary">grpE</name>
    <name evidence="13" type="ORF">ELLFYP34_02427</name>
</gene>
<dbReference type="InterPro" id="IPR000740">
    <property type="entry name" value="GrpE"/>
</dbReference>
<dbReference type="EMBL" id="CACRTR010000005">
    <property type="protein sequence ID" value="VYT99405.1"/>
    <property type="molecule type" value="Genomic_DNA"/>
</dbReference>
<dbReference type="InterPro" id="IPR009012">
    <property type="entry name" value="GrpE_head"/>
</dbReference>
<comment type="subcellular location">
    <subcellularLocation>
        <location evidence="1 10">Cytoplasm</location>
    </subcellularLocation>
</comment>
<evidence type="ECO:0000256" key="9">
    <source>
        <dbReference type="ARBA" id="ARBA00076414"/>
    </source>
</evidence>
<proteinExistence type="inferred from homology"/>
<dbReference type="GO" id="GO:0006457">
    <property type="term" value="P:protein folding"/>
    <property type="evidence" value="ECO:0007669"/>
    <property type="project" value="InterPro"/>
</dbReference>
<comment type="subunit">
    <text evidence="3 10">Homodimer.</text>
</comment>
<comment type="similarity">
    <text evidence="2 10 11">Belongs to the GrpE family.</text>
</comment>
<dbReference type="InterPro" id="IPR013805">
    <property type="entry name" value="GrpE_CC"/>
</dbReference>
<sequence length="191" mass="21664">MAKEEKMEQNVDETVKEKATEKQAAEEQTTEEQAAEEAVEDVEKSVNEAAKAEEAAMERLMRLQADFENYKKRTQKEKTDIYQFALEGFVTKLLPVLDNLDRAEAAADDDNADKYREGVQMVFKQLIGVLNEEGLQEIDCVGTAFDPNFHHGVAVGEDPEKDDQVVLEVFQKGYTFKDKVIRPAMVKVNQK</sequence>
<evidence type="ECO:0000256" key="8">
    <source>
        <dbReference type="ARBA" id="ARBA00072274"/>
    </source>
</evidence>
<dbReference type="FunFam" id="2.30.22.10:FF:000001">
    <property type="entry name" value="Protein GrpE"/>
    <property type="match status" value="1"/>
</dbReference>
<evidence type="ECO:0000256" key="4">
    <source>
        <dbReference type="ARBA" id="ARBA00022490"/>
    </source>
</evidence>
<evidence type="ECO:0000313" key="13">
    <source>
        <dbReference type="EMBL" id="VYT99405.1"/>
    </source>
</evidence>
<feature type="region of interest" description="Disordered" evidence="12">
    <location>
        <begin position="1"/>
        <end position="50"/>
    </location>
</feature>
<dbReference type="GO" id="GO:0000774">
    <property type="term" value="F:adenyl-nucleotide exchange factor activity"/>
    <property type="evidence" value="ECO:0007669"/>
    <property type="project" value="InterPro"/>
</dbReference>
<feature type="compositionally biased region" description="Acidic residues" evidence="12">
    <location>
        <begin position="28"/>
        <end position="40"/>
    </location>
</feature>
<keyword evidence="5 10" id="KW-0346">Stress response</keyword>
<evidence type="ECO:0000256" key="7">
    <source>
        <dbReference type="ARBA" id="ARBA00053401"/>
    </source>
</evidence>
<dbReference type="Pfam" id="PF01025">
    <property type="entry name" value="GrpE"/>
    <property type="match status" value="1"/>
</dbReference>
<dbReference type="PANTHER" id="PTHR21237:SF23">
    <property type="entry name" value="GRPE PROTEIN HOMOLOG, MITOCHONDRIAL"/>
    <property type="match status" value="1"/>
</dbReference>
<evidence type="ECO:0000256" key="12">
    <source>
        <dbReference type="SAM" id="MobiDB-lite"/>
    </source>
</evidence>
<dbReference type="Gene3D" id="2.30.22.10">
    <property type="entry name" value="Head domain of nucleotide exchange factor GrpE"/>
    <property type="match status" value="1"/>
</dbReference>
<name>A0A6N3B3G3_EUBLI</name>
<evidence type="ECO:0000256" key="10">
    <source>
        <dbReference type="HAMAP-Rule" id="MF_01151"/>
    </source>
</evidence>
<accession>A0A6N3B3G3</accession>
<dbReference type="Gene3D" id="3.90.20.20">
    <property type="match status" value="1"/>
</dbReference>
<evidence type="ECO:0000256" key="5">
    <source>
        <dbReference type="ARBA" id="ARBA00023016"/>
    </source>
</evidence>
<organism evidence="13">
    <name type="scientific">Eubacterium limosum</name>
    <dbReference type="NCBI Taxonomy" id="1736"/>
    <lineage>
        <taxon>Bacteria</taxon>
        <taxon>Bacillati</taxon>
        <taxon>Bacillota</taxon>
        <taxon>Clostridia</taxon>
        <taxon>Eubacteriales</taxon>
        <taxon>Eubacteriaceae</taxon>
        <taxon>Eubacterium</taxon>
    </lineage>
</organism>
<feature type="compositionally biased region" description="Basic and acidic residues" evidence="12">
    <location>
        <begin position="1"/>
        <end position="25"/>
    </location>
</feature>
<dbReference type="GO" id="GO:0005737">
    <property type="term" value="C:cytoplasm"/>
    <property type="evidence" value="ECO:0007669"/>
    <property type="project" value="UniProtKB-SubCell"/>
</dbReference>
<evidence type="ECO:0000256" key="2">
    <source>
        <dbReference type="ARBA" id="ARBA00009054"/>
    </source>
</evidence>
<dbReference type="SUPFAM" id="SSF58014">
    <property type="entry name" value="Coiled-coil domain of nucleotide exchange factor GrpE"/>
    <property type="match status" value="1"/>
</dbReference>
<dbReference type="GO" id="GO:0051082">
    <property type="term" value="F:unfolded protein binding"/>
    <property type="evidence" value="ECO:0007669"/>
    <property type="project" value="TreeGrafter"/>
</dbReference>
<evidence type="ECO:0000256" key="1">
    <source>
        <dbReference type="ARBA" id="ARBA00004496"/>
    </source>
</evidence>
<dbReference type="PRINTS" id="PR00773">
    <property type="entry name" value="GRPEPROTEIN"/>
</dbReference>
<evidence type="ECO:0000256" key="11">
    <source>
        <dbReference type="RuleBase" id="RU004478"/>
    </source>
</evidence>
<dbReference type="CDD" id="cd00446">
    <property type="entry name" value="GrpE"/>
    <property type="match status" value="1"/>
</dbReference>
<dbReference type="GO" id="GO:0051087">
    <property type="term" value="F:protein-folding chaperone binding"/>
    <property type="evidence" value="ECO:0007669"/>
    <property type="project" value="InterPro"/>
</dbReference>
<dbReference type="AlphaFoldDB" id="A0A6N3B3G3"/>
<dbReference type="PANTHER" id="PTHR21237">
    <property type="entry name" value="GRPE PROTEIN"/>
    <property type="match status" value="1"/>
</dbReference>
<dbReference type="HAMAP" id="MF_01151">
    <property type="entry name" value="GrpE"/>
    <property type="match status" value="1"/>
</dbReference>
<reference evidence="13" key="1">
    <citation type="submission" date="2019-11" db="EMBL/GenBank/DDBJ databases">
        <authorList>
            <person name="Feng L."/>
        </authorList>
    </citation>
    <scope>NUCLEOTIDE SEQUENCE</scope>
    <source>
        <strain evidence="13">ElimosumLFYP34</strain>
    </source>
</reference>
<keyword evidence="6 10" id="KW-0143">Chaperone</keyword>
<feature type="compositionally biased region" description="Basic and acidic residues" evidence="12">
    <location>
        <begin position="41"/>
        <end position="50"/>
    </location>
</feature>
<dbReference type="NCBIfam" id="NF010738">
    <property type="entry name" value="PRK14140.1"/>
    <property type="match status" value="1"/>
</dbReference>
<dbReference type="SUPFAM" id="SSF51064">
    <property type="entry name" value="Head domain of nucleotide exchange factor GrpE"/>
    <property type="match status" value="1"/>
</dbReference>
<evidence type="ECO:0000256" key="6">
    <source>
        <dbReference type="ARBA" id="ARBA00023186"/>
    </source>
</evidence>
<evidence type="ECO:0000256" key="3">
    <source>
        <dbReference type="ARBA" id="ARBA00011738"/>
    </source>
</evidence>
<keyword evidence="4 10" id="KW-0963">Cytoplasm</keyword>
<protein>
    <recommendedName>
        <fullName evidence="8 10">Protein GrpE</fullName>
    </recommendedName>
    <alternativeName>
        <fullName evidence="9 10">HSP-70 cofactor</fullName>
    </alternativeName>
</protein>
<comment type="function">
    <text evidence="7 10">Participates actively in the response to hyperosmotic and heat shock by preventing the aggregation of stress-denatured proteins, in association with DnaK and GrpE. It is the nucleotide exchange factor for DnaK and may function as a thermosensor. Unfolded proteins bind initially to DnaJ; upon interaction with the DnaJ-bound protein, DnaK hydrolyzes its bound ATP, resulting in the formation of a stable complex. GrpE releases ADP from DnaK; ATP binding to DnaK triggers the release of the substrate protein, thus completing the reaction cycle. Several rounds of ATP-dependent interactions between DnaJ, DnaK and GrpE are required for fully efficient folding.</text>
</comment>